<feature type="region of interest" description="Disordered" evidence="1">
    <location>
        <begin position="234"/>
        <end position="254"/>
    </location>
</feature>
<dbReference type="EMBL" id="KB933232">
    <property type="protein sequence ID" value="EON98174.1"/>
    <property type="molecule type" value="Genomic_DNA"/>
</dbReference>
<dbReference type="HOGENOM" id="CLU_1054430_0_0_1"/>
<accession>R8BFV7</accession>
<dbReference type="RefSeq" id="XP_007917055.1">
    <property type="nucleotide sequence ID" value="XM_007918864.1"/>
</dbReference>
<feature type="compositionally biased region" description="Low complexity" evidence="1">
    <location>
        <begin position="74"/>
        <end position="87"/>
    </location>
</feature>
<dbReference type="GeneID" id="19326970"/>
<name>R8BFV7_PHAM7</name>
<evidence type="ECO:0000313" key="3">
    <source>
        <dbReference type="Proteomes" id="UP000014074"/>
    </source>
</evidence>
<proteinExistence type="predicted"/>
<evidence type="ECO:0000256" key="1">
    <source>
        <dbReference type="SAM" id="MobiDB-lite"/>
    </source>
</evidence>
<organism evidence="2 3">
    <name type="scientific">Phaeoacremonium minimum (strain UCR-PA7)</name>
    <name type="common">Esca disease fungus</name>
    <name type="synonym">Togninia minima</name>
    <dbReference type="NCBI Taxonomy" id="1286976"/>
    <lineage>
        <taxon>Eukaryota</taxon>
        <taxon>Fungi</taxon>
        <taxon>Dikarya</taxon>
        <taxon>Ascomycota</taxon>
        <taxon>Pezizomycotina</taxon>
        <taxon>Sordariomycetes</taxon>
        <taxon>Sordariomycetidae</taxon>
        <taxon>Togniniales</taxon>
        <taxon>Togniniaceae</taxon>
        <taxon>Phaeoacremonium</taxon>
    </lineage>
</organism>
<protein>
    <submittedName>
        <fullName evidence="2">Uncharacterized protein</fullName>
    </submittedName>
</protein>
<feature type="compositionally biased region" description="Polar residues" evidence="1">
    <location>
        <begin position="97"/>
        <end position="132"/>
    </location>
</feature>
<feature type="region of interest" description="Disordered" evidence="1">
    <location>
        <begin position="52"/>
        <end position="144"/>
    </location>
</feature>
<feature type="compositionally biased region" description="Basic and acidic residues" evidence="1">
    <location>
        <begin position="234"/>
        <end position="250"/>
    </location>
</feature>
<dbReference type="KEGG" id="tmn:UCRPA7_6326"/>
<gene>
    <name evidence="2" type="ORF">UCRPA7_6326</name>
</gene>
<evidence type="ECO:0000313" key="2">
    <source>
        <dbReference type="EMBL" id="EON98174.1"/>
    </source>
</evidence>
<reference evidence="3" key="1">
    <citation type="journal article" date="2013" name="Genome Announc.">
        <title>Draft genome sequence of the ascomycete Phaeoacremonium aleophilum strain UCR-PA7, a causal agent of the esca disease complex in grapevines.</title>
        <authorList>
            <person name="Blanco-Ulate B."/>
            <person name="Rolshausen P."/>
            <person name="Cantu D."/>
        </authorList>
    </citation>
    <scope>NUCLEOTIDE SEQUENCE [LARGE SCALE GENOMIC DNA]</scope>
    <source>
        <strain evidence="3">UCR-PA7</strain>
    </source>
</reference>
<dbReference type="Proteomes" id="UP000014074">
    <property type="component" value="Unassembled WGS sequence"/>
</dbReference>
<keyword evidence="3" id="KW-1185">Reference proteome</keyword>
<sequence length="264" mass="28807">MFAKRDDTGRENKDLKAIEHENDEDTIRHYCIIVGWDQFSVWTIQPNKRNNTAVSSGPAFVNHNGGGTESAEMSRTAPPSSSRAAATLSRFKATKSHPPQQQSAAPSTRACQVDNKVSNNRDSAYCATTSNPGGLGGRPKTPSNWNGARMTRLLGADISEVSKHLLPQWIEQIHRWGTTRYADAVARDVNLGLSSSSGAGTGGFGMMMHSAAAVNHDGIGDELPLGELESREWRGIDTDRNGQTDSRMDGQTDGTWDEWMDGMW</sequence>
<dbReference type="AlphaFoldDB" id="R8BFV7"/>
<dbReference type="OrthoDB" id="5426911at2759"/>